<protein>
    <recommendedName>
        <fullName evidence="2">SLH domain-containing protein</fullName>
    </recommendedName>
</protein>
<dbReference type="EMBL" id="CP019401">
    <property type="protein sequence ID" value="AQU80721.1"/>
    <property type="molecule type" value="Genomic_DNA"/>
</dbReference>
<dbReference type="PROSITE" id="PS51272">
    <property type="entry name" value="SLH"/>
    <property type="match status" value="2"/>
</dbReference>
<dbReference type="InterPro" id="IPR001119">
    <property type="entry name" value="SLH_dom"/>
</dbReference>
<sequence length="1082" mass="113151">MPTKKTNSHRQFVALATSASLVAVSLVPAQTAQAQSPFTDVGDRYEKAVDYLVANNITDGITSTQFGTLDSIVRVDAAVLLAQALKAKINPADKSTFTDVPQRAQSHLAFLQKEGIVFGKTGTSFDSFNHITRGEVALILAEAFELEGNPKNLGFTDVSSRYEKAVAALLENGVTVGKTETSFGTEDPITRGEYAIFLYKLLTTVGTDPGNPGNPGDSIIPKPPAVNPVDNDDAVVTGKGEAGTDVTVTIGDKEYTGTVDKDGNFEVEVPVQETGTEIKVVVTDKAGNASDPTVVVVVDAPGTPETPDVPAAPAVDPVDNDDAVVTGKGEAGTDVTVTIGDKEYTGTVDKDDNFEVEVPVQETGTEIKVVVTDKAGNASDPTVVVVGDATETPDVPAAPAVDPVDNDDAVVTGKGEAGTDVTVTIGDKEYTGTVDKDDNFEVEVPVQETGTEIKVVVTDKAGNASDPTVVVVGDATETPDVPAAPAVDPVDNDDAVVTGKGEAGTDVTVTIGDKEYTGTVDKDGNFEVEVPVQETGTEIKVVVTDKDGNASDPTVVVVVDATGTPETPDVPAAPAVDPVDNDDAVITGTAEPSSTVTATVGNQEIGFVVAGEDGKFSIGISPQAASTIIDVTSTNEAGRKSEPTSVTVTEVTAGSDNSELEKLVDELTSNLIKEYFTNETWTNFDVALQEANKVLADNDATQPQIDKAYDNLKAGYEGLIYVEIPYTISNDVSASQITLTFTEAVALDGPIETVGGTVADATINVTNEGLSLTVSSPANAQPGDTVEATLPVGGKPVVTTLTWNGNSWTVDTDPKGVFVTTVPADIGAVIDLSLVDNEGNLISGGINLDQLLNNPNLIRLSLLPSSGLVSGDVIKLGTPLFELLNVKLTEEDISRGFVDVGINSDLLKTLTGGETLDLEAIVTRNSIDVVNGVIGTLPLPTFLTKPVVESLSGIGEELAYILAGDSALRIDVPTLGVDRFKVGDQVVLELFHERLLLPDVSETTAAYILTPEDIERGYIEYTFDDDNLILRLLSSLTVGSEIDITPIILDEEREVRGETQTATISQGILSILLRLIGDLILP</sequence>
<evidence type="ECO:0000256" key="1">
    <source>
        <dbReference type="SAM" id="SignalP"/>
    </source>
</evidence>
<evidence type="ECO:0000313" key="4">
    <source>
        <dbReference type="Proteomes" id="UP000189661"/>
    </source>
</evidence>
<dbReference type="Gene3D" id="1.20.1270.70">
    <property type="entry name" value="Designed single chain three-helix bundle"/>
    <property type="match status" value="1"/>
</dbReference>
<dbReference type="Pfam" id="PF17936">
    <property type="entry name" value="Big_6"/>
    <property type="match status" value="5"/>
</dbReference>
<feature type="domain" description="SLH" evidence="2">
    <location>
        <begin position="149"/>
        <end position="212"/>
    </location>
</feature>
<keyword evidence="1" id="KW-0732">Signal</keyword>
<gene>
    <name evidence="3" type="ORF">AJGP001_16130</name>
</gene>
<dbReference type="InterPro" id="IPR013783">
    <property type="entry name" value="Ig-like_fold"/>
</dbReference>
<evidence type="ECO:0000313" key="3">
    <source>
        <dbReference type="EMBL" id="AQU80721.1"/>
    </source>
</evidence>
<dbReference type="Proteomes" id="UP000189661">
    <property type="component" value="Chromosome"/>
</dbReference>
<dbReference type="Pfam" id="PF00395">
    <property type="entry name" value="SLH"/>
    <property type="match status" value="2"/>
</dbReference>
<dbReference type="NCBIfam" id="NF033510">
    <property type="entry name" value="Ca_tandemer"/>
    <property type="match status" value="4"/>
</dbReference>
<accession>A0ABN4XPI6</accession>
<keyword evidence="4" id="KW-1185">Reference proteome</keyword>
<dbReference type="RefSeq" id="WP_078080768.1">
    <property type="nucleotide sequence ID" value="NZ_CP019401.1"/>
</dbReference>
<feature type="domain" description="SLH" evidence="2">
    <location>
        <begin position="32"/>
        <end position="95"/>
    </location>
</feature>
<dbReference type="Gene3D" id="2.60.40.10">
    <property type="entry name" value="Immunoglobulins"/>
    <property type="match status" value="5"/>
</dbReference>
<organism evidence="3 4">
    <name type="scientific">Planococcus faecalis</name>
    <dbReference type="NCBI Taxonomy" id="1598147"/>
    <lineage>
        <taxon>Bacteria</taxon>
        <taxon>Bacillati</taxon>
        <taxon>Bacillota</taxon>
        <taxon>Bacilli</taxon>
        <taxon>Bacillales</taxon>
        <taxon>Caryophanaceae</taxon>
        <taxon>Planococcus</taxon>
    </lineage>
</organism>
<name>A0ABN4XPI6_9BACL</name>
<feature type="chain" id="PRO_5045392488" description="SLH domain-containing protein" evidence="1">
    <location>
        <begin position="35"/>
        <end position="1082"/>
    </location>
</feature>
<evidence type="ECO:0000259" key="2">
    <source>
        <dbReference type="PROSITE" id="PS51272"/>
    </source>
</evidence>
<proteinExistence type="predicted"/>
<reference evidence="3 4" key="1">
    <citation type="submission" date="2017-01" db="EMBL/GenBank/DDBJ databases">
        <title>Planococcus faecalis genome complete sequence.</title>
        <authorList>
            <person name="Lee P.C."/>
        </authorList>
    </citation>
    <scope>NUCLEOTIDE SEQUENCE [LARGE SCALE GENOMIC DNA]</scope>
    <source>
        <strain evidence="3 4">AJ003</strain>
    </source>
</reference>
<dbReference type="InterPro" id="IPR041498">
    <property type="entry name" value="Big_6"/>
</dbReference>
<feature type="signal peptide" evidence="1">
    <location>
        <begin position="1"/>
        <end position="34"/>
    </location>
</feature>